<keyword evidence="8" id="KW-1185">Reference proteome</keyword>
<dbReference type="SUPFAM" id="SSF52467">
    <property type="entry name" value="DHS-like NAD/FAD-binding domain"/>
    <property type="match status" value="1"/>
</dbReference>
<comment type="similarity">
    <text evidence="1 3">Belongs to the TPP enzyme family.</text>
</comment>
<reference evidence="8" key="1">
    <citation type="submission" date="2020-06" db="EMBL/GenBank/DDBJ databases">
        <title>Draft genomic sequecing of Geomonas sp. Red745.</title>
        <authorList>
            <person name="Itoh H."/>
            <person name="Xu Z.X."/>
            <person name="Ushijima N."/>
            <person name="Masuda Y."/>
            <person name="Shiratori Y."/>
            <person name="Senoo K."/>
        </authorList>
    </citation>
    <scope>NUCLEOTIDE SEQUENCE [LARGE SCALE GENOMIC DNA]</scope>
    <source>
        <strain evidence="8">Red745</strain>
    </source>
</reference>
<keyword evidence="2 3" id="KW-0786">Thiamine pyrophosphate</keyword>
<dbReference type="GO" id="GO:0030976">
    <property type="term" value="F:thiamine pyrophosphate binding"/>
    <property type="evidence" value="ECO:0007669"/>
    <property type="project" value="InterPro"/>
</dbReference>
<dbReference type="CDD" id="cd07035">
    <property type="entry name" value="TPP_PYR_POX_like"/>
    <property type="match status" value="1"/>
</dbReference>
<dbReference type="PANTHER" id="PTHR18968:SF142">
    <property type="entry name" value="ACETOLACTATE SYNTHASE"/>
    <property type="match status" value="1"/>
</dbReference>
<dbReference type="Pfam" id="PF02776">
    <property type="entry name" value="TPP_enzyme_N"/>
    <property type="match status" value="1"/>
</dbReference>
<dbReference type="Pfam" id="PF00205">
    <property type="entry name" value="TPP_enzyme_M"/>
    <property type="match status" value="1"/>
</dbReference>
<dbReference type="Pfam" id="PF02775">
    <property type="entry name" value="TPP_enzyme_C"/>
    <property type="match status" value="1"/>
</dbReference>
<comment type="caution">
    <text evidence="7">The sequence shown here is derived from an EMBL/GenBank/DDBJ whole genome shotgun (WGS) entry which is preliminary data.</text>
</comment>
<accession>A0A6V8NBY6</accession>
<dbReference type="Gene3D" id="3.40.50.1220">
    <property type="entry name" value="TPP-binding domain"/>
    <property type="match status" value="1"/>
</dbReference>
<dbReference type="RefSeq" id="WP_183362717.1">
    <property type="nucleotide sequence ID" value="NZ_BLXZ01000008.1"/>
</dbReference>
<dbReference type="Gene3D" id="3.40.50.970">
    <property type="match status" value="2"/>
</dbReference>
<proteinExistence type="inferred from homology"/>
<dbReference type="EMBL" id="BLXZ01000008">
    <property type="protein sequence ID" value="GFO70135.1"/>
    <property type="molecule type" value="Genomic_DNA"/>
</dbReference>
<dbReference type="InterPro" id="IPR029061">
    <property type="entry name" value="THDP-binding"/>
</dbReference>
<dbReference type="FunFam" id="3.40.50.970:FF:000007">
    <property type="entry name" value="Acetolactate synthase"/>
    <property type="match status" value="1"/>
</dbReference>
<dbReference type="InterPro" id="IPR012001">
    <property type="entry name" value="Thiamin_PyroP_enz_TPP-bd_dom"/>
</dbReference>
<evidence type="ECO:0000256" key="2">
    <source>
        <dbReference type="ARBA" id="ARBA00023052"/>
    </source>
</evidence>
<feature type="domain" description="Thiamine pyrophosphate enzyme TPP-binding" evidence="5">
    <location>
        <begin position="396"/>
        <end position="546"/>
    </location>
</feature>
<evidence type="ECO:0000313" key="8">
    <source>
        <dbReference type="Proteomes" id="UP000587586"/>
    </source>
</evidence>
<evidence type="ECO:0000259" key="4">
    <source>
        <dbReference type="Pfam" id="PF00205"/>
    </source>
</evidence>
<evidence type="ECO:0000256" key="3">
    <source>
        <dbReference type="RuleBase" id="RU362132"/>
    </source>
</evidence>
<dbReference type="AlphaFoldDB" id="A0A6V8NBY6"/>
<dbReference type="CDD" id="cd00568">
    <property type="entry name" value="TPP_enzymes"/>
    <property type="match status" value="1"/>
</dbReference>
<dbReference type="GO" id="GO:0009099">
    <property type="term" value="P:L-valine biosynthetic process"/>
    <property type="evidence" value="ECO:0007669"/>
    <property type="project" value="TreeGrafter"/>
</dbReference>
<dbReference type="GO" id="GO:0005948">
    <property type="term" value="C:acetolactate synthase complex"/>
    <property type="evidence" value="ECO:0007669"/>
    <property type="project" value="TreeGrafter"/>
</dbReference>
<dbReference type="InterPro" id="IPR045229">
    <property type="entry name" value="TPP_enz"/>
</dbReference>
<dbReference type="InterPro" id="IPR012000">
    <property type="entry name" value="Thiamin_PyroP_enz_cen_dom"/>
</dbReference>
<dbReference type="GO" id="GO:0003984">
    <property type="term" value="F:acetolactate synthase activity"/>
    <property type="evidence" value="ECO:0007669"/>
    <property type="project" value="TreeGrafter"/>
</dbReference>
<dbReference type="InterPro" id="IPR029035">
    <property type="entry name" value="DHS-like_NAD/FAD-binding_dom"/>
</dbReference>
<sequence length="594" mass="65504">MRMRVADYIVDRLYQAGAEHAFLITGGMIMTLTDALLVHGKQQYVCCHHEQAAAMAADAYGRYTNKLGVAYVTAGPAALNTLTGVVGAYVDRSPCIVVAGQSKVSQATVTEPRQFALQGFNTLPIFEQVTKYAVMLDRVDKVKYEVEKCIHIAMSHPVGPVWIECPIDIQAASFDPDDYPGFTPEPSVPDDAVLDALVDQVAEALRSSRRPFLLLGAGVRLAGAVDAARDFATATNIPVLTSRLGMDLLEYDHPLYVGHPGTYGDRPANFTVQNADLMINIGCRLGVGLVGYDYQDFAPHAKKVIVDVDPEELRKPSIVPDIPVLADAACFLERLTRKLAGFKHQNQAWVDQTQSWKRNYPVDLPEYLKEKEGINSYHFMTAFSEKMEEGDLFLLDTGSCFHVHAQAFRMKRGQRHIITGGLSTMGYMPGAIGVAAASAGRDVYCVTGDGSLQMNLQELQTIVHNKFPVKLMVLNNNGYLLIRHSQGNFMEGRLIGESPATGVSFPDLKKIAKAYGISYVKISRLSELSAKLDQVKELTGPVICEIITPSKQLLVPRVASKKLDDGTMVSMPYDDMFPFLPRDEYQKNRVFDKL</sequence>
<dbReference type="SUPFAM" id="SSF52518">
    <property type="entry name" value="Thiamin diphosphate-binding fold (THDP-binding)"/>
    <property type="match status" value="2"/>
</dbReference>
<evidence type="ECO:0000256" key="1">
    <source>
        <dbReference type="ARBA" id="ARBA00007812"/>
    </source>
</evidence>
<dbReference type="InterPro" id="IPR011766">
    <property type="entry name" value="TPP_enzyme_TPP-bd"/>
</dbReference>
<evidence type="ECO:0000313" key="7">
    <source>
        <dbReference type="EMBL" id="GFO70135.1"/>
    </source>
</evidence>
<evidence type="ECO:0000259" key="6">
    <source>
        <dbReference type="Pfam" id="PF02776"/>
    </source>
</evidence>
<protein>
    <submittedName>
        <fullName evidence="7">Acetolactate synthase</fullName>
    </submittedName>
</protein>
<dbReference type="PANTHER" id="PTHR18968">
    <property type="entry name" value="THIAMINE PYROPHOSPHATE ENZYMES"/>
    <property type="match status" value="1"/>
</dbReference>
<dbReference type="Proteomes" id="UP000587586">
    <property type="component" value="Unassembled WGS sequence"/>
</dbReference>
<feature type="domain" description="Thiamine pyrophosphate enzyme N-terminal TPP-binding" evidence="6">
    <location>
        <begin position="3"/>
        <end position="108"/>
    </location>
</feature>
<evidence type="ECO:0000259" key="5">
    <source>
        <dbReference type="Pfam" id="PF02775"/>
    </source>
</evidence>
<dbReference type="GO" id="GO:0009097">
    <property type="term" value="P:isoleucine biosynthetic process"/>
    <property type="evidence" value="ECO:0007669"/>
    <property type="project" value="TreeGrafter"/>
</dbReference>
<feature type="domain" description="Thiamine pyrophosphate enzyme central" evidence="4">
    <location>
        <begin position="198"/>
        <end position="335"/>
    </location>
</feature>
<name>A0A6V8NBY6_9BACT</name>
<organism evidence="7 8">
    <name type="scientific">Geomonas limicola</name>
    <dbReference type="NCBI Taxonomy" id="2740186"/>
    <lineage>
        <taxon>Bacteria</taxon>
        <taxon>Pseudomonadati</taxon>
        <taxon>Thermodesulfobacteriota</taxon>
        <taxon>Desulfuromonadia</taxon>
        <taxon>Geobacterales</taxon>
        <taxon>Geobacteraceae</taxon>
        <taxon>Geomonas</taxon>
    </lineage>
</organism>
<gene>
    <name evidence="7" type="ORF">GMLC_37140</name>
</gene>
<dbReference type="GO" id="GO:0000287">
    <property type="term" value="F:magnesium ion binding"/>
    <property type="evidence" value="ECO:0007669"/>
    <property type="project" value="InterPro"/>
</dbReference>
<dbReference type="GO" id="GO:0050660">
    <property type="term" value="F:flavin adenine dinucleotide binding"/>
    <property type="evidence" value="ECO:0007669"/>
    <property type="project" value="TreeGrafter"/>
</dbReference>